<feature type="region of interest" description="Disordered" evidence="1">
    <location>
        <begin position="49"/>
        <end position="81"/>
    </location>
</feature>
<keyword evidence="3" id="KW-1185">Reference proteome</keyword>
<dbReference type="Proteomes" id="UP001497644">
    <property type="component" value="Chromosome 7"/>
</dbReference>
<feature type="compositionally biased region" description="Basic and acidic residues" evidence="1">
    <location>
        <begin position="8"/>
        <end position="19"/>
    </location>
</feature>
<evidence type="ECO:0000313" key="3">
    <source>
        <dbReference type="Proteomes" id="UP001497644"/>
    </source>
</evidence>
<evidence type="ECO:0000256" key="1">
    <source>
        <dbReference type="SAM" id="MobiDB-lite"/>
    </source>
</evidence>
<dbReference type="AlphaFoldDB" id="A0AAV2P855"/>
<feature type="compositionally biased region" description="Polar residues" evidence="1">
    <location>
        <begin position="49"/>
        <end position="64"/>
    </location>
</feature>
<protein>
    <submittedName>
        <fullName evidence="2">Uncharacterized protein</fullName>
    </submittedName>
</protein>
<evidence type="ECO:0000313" key="2">
    <source>
        <dbReference type="EMBL" id="CAL1687315.1"/>
    </source>
</evidence>
<name>A0AAV2P855_9HYME</name>
<sequence>MNPPSRRSTRENAINKKPTDSIVATESKSEPKPAVISYDYEAAISQPDISSKIDNNSQNPSWSDSSDRLLAPTKKGNLNTRGKANVTTRTKKKGIVFKSRIQTKKIMKIHPQQICNVLEIKKESIPSSEIIRNTENFGKEKIDAATASRETPLNLHQVCFNNFLSFNEIY</sequence>
<proteinExistence type="predicted"/>
<accession>A0AAV2P855</accession>
<dbReference type="EMBL" id="OZ034830">
    <property type="protein sequence ID" value="CAL1687315.1"/>
    <property type="molecule type" value="Genomic_DNA"/>
</dbReference>
<organism evidence="2 3">
    <name type="scientific">Lasius platythorax</name>
    <dbReference type="NCBI Taxonomy" id="488582"/>
    <lineage>
        <taxon>Eukaryota</taxon>
        <taxon>Metazoa</taxon>
        <taxon>Ecdysozoa</taxon>
        <taxon>Arthropoda</taxon>
        <taxon>Hexapoda</taxon>
        <taxon>Insecta</taxon>
        <taxon>Pterygota</taxon>
        <taxon>Neoptera</taxon>
        <taxon>Endopterygota</taxon>
        <taxon>Hymenoptera</taxon>
        <taxon>Apocrita</taxon>
        <taxon>Aculeata</taxon>
        <taxon>Formicoidea</taxon>
        <taxon>Formicidae</taxon>
        <taxon>Formicinae</taxon>
        <taxon>Lasius</taxon>
        <taxon>Lasius</taxon>
    </lineage>
</organism>
<gene>
    <name evidence="2" type="ORF">LPLAT_LOCUS12545</name>
</gene>
<feature type="region of interest" description="Disordered" evidence="1">
    <location>
        <begin position="1"/>
        <end position="34"/>
    </location>
</feature>
<reference evidence="2" key="1">
    <citation type="submission" date="2024-04" db="EMBL/GenBank/DDBJ databases">
        <authorList>
            <consortium name="Molecular Ecology Group"/>
        </authorList>
    </citation>
    <scope>NUCLEOTIDE SEQUENCE</scope>
</reference>